<name>A0A7E4VX31_PANRE</name>
<reference evidence="2" key="1">
    <citation type="journal article" date="2013" name="Genetics">
        <title>The draft genome and transcriptome of Panagrellus redivivus are shaped by the harsh demands of a free-living lifestyle.</title>
        <authorList>
            <person name="Srinivasan J."/>
            <person name="Dillman A.R."/>
            <person name="Macchietto M.G."/>
            <person name="Heikkinen L."/>
            <person name="Lakso M."/>
            <person name="Fracchia K.M."/>
            <person name="Antoshechkin I."/>
            <person name="Mortazavi A."/>
            <person name="Wong G."/>
            <person name="Sternberg P.W."/>
        </authorList>
    </citation>
    <scope>NUCLEOTIDE SEQUENCE [LARGE SCALE GENOMIC DNA]</scope>
    <source>
        <strain evidence="2">MT8872</strain>
    </source>
</reference>
<proteinExistence type="predicted"/>
<feature type="compositionally biased region" description="Basic residues" evidence="1">
    <location>
        <begin position="104"/>
        <end position="116"/>
    </location>
</feature>
<sequence length="116" mass="13507">MGNRMHPKKTKSLDEAGKKSICSFQRTSLPFGIVIGGRGRGRCCPHKQFAFSWEAPETTTAPVDARTTTWVTVCRLRWKPWLDYVWNPPKKAIQDKQTTDPHPWWRKNINKQSKIR</sequence>
<reference evidence="3" key="2">
    <citation type="submission" date="2020-10" db="UniProtKB">
        <authorList>
            <consortium name="WormBaseParasite"/>
        </authorList>
    </citation>
    <scope>IDENTIFICATION</scope>
</reference>
<organism evidence="2 3">
    <name type="scientific">Panagrellus redivivus</name>
    <name type="common">Microworm</name>
    <dbReference type="NCBI Taxonomy" id="6233"/>
    <lineage>
        <taxon>Eukaryota</taxon>
        <taxon>Metazoa</taxon>
        <taxon>Ecdysozoa</taxon>
        <taxon>Nematoda</taxon>
        <taxon>Chromadorea</taxon>
        <taxon>Rhabditida</taxon>
        <taxon>Tylenchina</taxon>
        <taxon>Panagrolaimomorpha</taxon>
        <taxon>Panagrolaimoidea</taxon>
        <taxon>Panagrolaimidae</taxon>
        <taxon>Panagrellus</taxon>
    </lineage>
</organism>
<feature type="region of interest" description="Disordered" evidence="1">
    <location>
        <begin position="93"/>
        <end position="116"/>
    </location>
</feature>
<protein>
    <submittedName>
        <fullName evidence="3">Uncharacterized protein</fullName>
    </submittedName>
</protein>
<accession>A0A7E4VX31</accession>
<evidence type="ECO:0000313" key="2">
    <source>
        <dbReference type="Proteomes" id="UP000492821"/>
    </source>
</evidence>
<dbReference type="AlphaFoldDB" id="A0A7E4VX31"/>
<dbReference type="Proteomes" id="UP000492821">
    <property type="component" value="Unassembled WGS sequence"/>
</dbReference>
<evidence type="ECO:0000313" key="3">
    <source>
        <dbReference type="WBParaSite" id="Pan_g4282.t1"/>
    </source>
</evidence>
<keyword evidence="2" id="KW-1185">Reference proteome</keyword>
<dbReference type="WBParaSite" id="Pan_g4282.t1">
    <property type="protein sequence ID" value="Pan_g4282.t1"/>
    <property type="gene ID" value="Pan_g4282"/>
</dbReference>
<evidence type="ECO:0000256" key="1">
    <source>
        <dbReference type="SAM" id="MobiDB-lite"/>
    </source>
</evidence>